<reference evidence="8" key="3">
    <citation type="submission" date="2015-06" db="UniProtKB">
        <authorList>
            <consortium name="EnsemblMetazoa"/>
        </authorList>
    </citation>
    <scope>IDENTIFICATION</scope>
</reference>
<dbReference type="Pfam" id="PF01222">
    <property type="entry name" value="ERG4_ERG24"/>
    <property type="match status" value="1"/>
</dbReference>
<keyword evidence="4 6" id="KW-1133">Transmembrane helix</keyword>
<keyword evidence="9" id="KW-1185">Reference proteome</keyword>
<protein>
    <recommendedName>
        <fullName evidence="10">Steroid 5-alpha reductase C-terminal domain-containing protein</fullName>
    </recommendedName>
</protein>
<dbReference type="STRING" id="283909.R7TRE4"/>
<evidence type="ECO:0000256" key="4">
    <source>
        <dbReference type="ARBA" id="ARBA00022989"/>
    </source>
</evidence>
<gene>
    <name evidence="7" type="ORF">CAPTEDRAFT_139617</name>
</gene>
<evidence type="ECO:0000313" key="7">
    <source>
        <dbReference type="EMBL" id="ELT94066.1"/>
    </source>
</evidence>
<feature type="transmembrane region" description="Helical" evidence="6">
    <location>
        <begin position="142"/>
        <end position="161"/>
    </location>
</feature>
<dbReference type="GO" id="GO:0050613">
    <property type="term" value="F:Delta14-sterol reductase activity"/>
    <property type="evidence" value="ECO:0007669"/>
    <property type="project" value="TreeGrafter"/>
</dbReference>
<sequence length="431" mass="49003">MEEEEQREEGEEEGEKEGRRELEFGGAVGVMVNMVTMPLTIYLTTAACDQEACTVSRMPRLPRSPSAYFDPGAALFYVAWLAAQVFLHLAIPGRIVAGAPLANKTTICYICNGFQVLLVTFLGFIGFSFICPSLAFLLTERSFGVITSASAVSIILSIFLYRSSFTVKTEALSAIGNTGVMLYDFYMGRELNPHLGPLDLKFFCELRPGLLLWGVMDISYVINQWHRIGHVEFELAALVFCHLLYIVDALFFEDTVLTTLDITSEGFGFMLAFGDLVWVPFVFSLHARFLAFHPQHNSKVFILAILALNGFGYYIFRASNNEKDKFRRHPGSSGLKGLRTLETPCQQSGLLVDGWWGWLRHPNYLGDFLMAFSWTLLCGFGHFVPCIYLFYLSLALLHRTKRDDKKCEQKYRETWLKYKRMVPYCMVPYVY</sequence>
<dbReference type="PANTHER" id="PTHR21257">
    <property type="entry name" value="DELTA(14)-STEROL REDUCTASE"/>
    <property type="match status" value="1"/>
</dbReference>
<dbReference type="EnsemblMetazoa" id="CapteT139617">
    <property type="protein sequence ID" value="CapteP139617"/>
    <property type="gene ID" value="CapteG139617"/>
</dbReference>
<dbReference type="EMBL" id="KB309537">
    <property type="protein sequence ID" value="ELT94066.1"/>
    <property type="molecule type" value="Genomic_DNA"/>
</dbReference>
<dbReference type="GO" id="GO:0005789">
    <property type="term" value="C:endoplasmic reticulum membrane"/>
    <property type="evidence" value="ECO:0007669"/>
    <property type="project" value="TreeGrafter"/>
</dbReference>
<dbReference type="EMBL" id="AMQN01000294">
    <property type="status" value="NOT_ANNOTATED_CDS"/>
    <property type="molecule type" value="Genomic_DNA"/>
</dbReference>
<evidence type="ECO:0000256" key="5">
    <source>
        <dbReference type="ARBA" id="ARBA00023136"/>
    </source>
</evidence>
<feature type="transmembrane region" description="Helical" evidence="6">
    <location>
        <begin position="267"/>
        <end position="287"/>
    </location>
</feature>
<dbReference type="PANTHER" id="PTHR21257:SF52">
    <property type="entry name" value="DELTA(14)-STEROL REDUCTASE TM7SF2"/>
    <property type="match status" value="1"/>
</dbReference>
<evidence type="ECO:0000256" key="1">
    <source>
        <dbReference type="ARBA" id="ARBA00004141"/>
    </source>
</evidence>
<dbReference type="HOGENOM" id="CLU_015631_0_3_1"/>
<evidence type="ECO:0000256" key="3">
    <source>
        <dbReference type="ARBA" id="ARBA00022692"/>
    </source>
</evidence>
<dbReference type="FunCoup" id="R7TRE4">
    <property type="interactions" value="573"/>
</dbReference>
<evidence type="ECO:0000256" key="2">
    <source>
        <dbReference type="ARBA" id="ARBA00005402"/>
    </source>
</evidence>
<dbReference type="InterPro" id="IPR001171">
    <property type="entry name" value="ERG24_DHCR-like"/>
</dbReference>
<dbReference type="GO" id="GO:0016126">
    <property type="term" value="P:sterol biosynthetic process"/>
    <property type="evidence" value="ECO:0007669"/>
    <property type="project" value="InterPro"/>
</dbReference>
<reference evidence="9" key="1">
    <citation type="submission" date="2012-12" db="EMBL/GenBank/DDBJ databases">
        <authorList>
            <person name="Hellsten U."/>
            <person name="Grimwood J."/>
            <person name="Chapman J.A."/>
            <person name="Shapiro H."/>
            <person name="Aerts A."/>
            <person name="Otillar R.P."/>
            <person name="Terry A.Y."/>
            <person name="Boore J.L."/>
            <person name="Simakov O."/>
            <person name="Marletaz F."/>
            <person name="Cho S.-J."/>
            <person name="Edsinger-Gonzales E."/>
            <person name="Havlak P."/>
            <person name="Kuo D.-H."/>
            <person name="Larsson T."/>
            <person name="Lv J."/>
            <person name="Arendt D."/>
            <person name="Savage R."/>
            <person name="Osoegawa K."/>
            <person name="de Jong P."/>
            <person name="Lindberg D.R."/>
            <person name="Seaver E.C."/>
            <person name="Weisblat D.A."/>
            <person name="Putnam N.H."/>
            <person name="Grigoriev I.V."/>
            <person name="Rokhsar D.S."/>
        </authorList>
    </citation>
    <scope>NUCLEOTIDE SEQUENCE</scope>
    <source>
        <strain evidence="9">I ESC-2004</strain>
    </source>
</reference>
<comment type="similarity">
    <text evidence="2">Belongs to the ERG4/ERG24 family.</text>
</comment>
<dbReference type="AlphaFoldDB" id="R7TRE4"/>
<evidence type="ECO:0000256" key="6">
    <source>
        <dbReference type="SAM" id="Phobius"/>
    </source>
</evidence>
<proteinExistence type="inferred from homology"/>
<dbReference type="Proteomes" id="UP000014760">
    <property type="component" value="Unassembled WGS sequence"/>
</dbReference>
<name>R7TRE4_CAPTE</name>
<dbReference type="OMA" id="KYGQYWA"/>
<feature type="transmembrane region" description="Helical" evidence="6">
    <location>
        <begin position="74"/>
        <end position="97"/>
    </location>
</feature>
<evidence type="ECO:0008006" key="10">
    <source>
        <dbReference type="Google" id="ProtNLM"/>
    </source>
</evidence>
<dbReference type="OrthoDB" id="5326588at2759"/>
<feature type="transmembrane region" description="Helical" evidence="6">
    <location>
        <begin position="299"/>
        <end position="316"/>
    </location>
</feature>
<feature type="transmembrane region" description="Helical" evidence="6">
    <location>
        <begin position="233"/>
        <end position="252"/>
    </location>
</feature>
<feature type="transmembrane region" description="Helical" evidence="6">
    <location>
        <begin position="368"/>
        <end position="397"/>
    </location>
</feature>
<accession>R7TRE4</accession>
<comment type="subcellular location">
    <subcellularLocation>
        <location evidence="1">Membrane</location>
        <topology evidence="1">Multi-pass membrane protein</topology>
    </subcellularLocation>
</comment>
<dbReference type="Gene3D" id="1.20.120.1630">
    <property type="match status" value="1"/>
</dbReference>
<keyword evidence="5 6" id="KW-0472">Membrane</keyword>
<feature type="transmembrane region" description="Helical" evidence="6">
    <location>
        <begin position="109"/>
        <end position="130"/>
    </location>
</feature>
<evidence type="ECO:0000313" key="8">
    <source>
        <dbReference type="EnsemblMetazoa" id="CapteP139617"/>
    </source>
</evidence>
<organism evidence="7">
    <name type="scientific">Capitella teleta</name>
    <name type="common">Polychaete worm</name>
    <dbReference type="NCBI Taxonomy" id="283909"/>
    <lineage>
        <taxon>Eukaryota</taxon>
        <taxon>Metazoa</taxon>
        <taxon>Spiralia</taxon>
        <taxon>Lophotrochozoa</taxon>
        <taxon>Annelida</taxon>
        <taxon>Polychaeta</taxon>
        <taxon>Sedentaria</taxon>
        <taxon>Scolecida</taxon>
        <taxon>Capitellidae</taxon>
        <taxon>Capitella</taxon>
    </lineage>
</organism>
<evidence type="ECO:0000313" key="9">
    <source>
        <dbReference type="Proteomes" id="UP000014760"/>
    </source>
</evidence>
<reference evidence="7 9" key="2">
    <citation type="journal article" date="2013" name="Nature">
        <title>Insights into bilaterian evolution from three spiralian genomes.</title>
        <authorList>
            <person name="Simakov O."/>
            <person name="Marletaz F."/>
            <person name="Cho S.J."/>
            <person name="Edsinger-Gonzales E."/>
            <person name="Havlak P."/>
            <person name="Hellsten U."/>
            <person name="Kuo D.H."/>
            <person name="Larsson T."/>
            <person name="Lv J."/>
            <person name="Arendt D."/>
            <person name="Savage R."/>
            <person name="Osoegawa K."/>
            <person name="de Jong P."/>
            <person name="Grimwood J."/>
            <person name="Chapman J.A."/>
            <person name="Shapiro H."/>
            <person name="Aerts A."/>
            <person name="Otillar R.P."/>
            <person name="Terry A.Y."/>
            <person name="Boore J.L."/>
            <person name="Grigoriev I.V."/>
            <person name="Lindberg D.R."/>
            <person name="Seaver E.C."/>
            <person name="Weisblat D.A."/>
            <person name="Putnam N.H."/>
            <person name="Rokhsar D.S."/>
        </authorList>
    </citation>
    <scope>NUCLEOTIDE SEQUENCE</scope>
    <source>
        <strain evidence="7 9">I ESC-2004</strain>
    </source>
</reference>
<keyword evidence="3 6" id="KW-0812">Transmembrane</keyword>